<dbReference type="Pfam" id="PF25011">
    <property type="entry name" value="VSR_TRX"/>
    <property type="match status" value="1"/>
</dbReference>
<dbReference type="SUPFAM" id="SSF52374">
    <property type="entry name" value="Nucleotidylyl transferase"/>
    <property type="match status" value="1"/>
</dbReference>
<keyword evidence="6" id="KW-0106">Calcium</keyword>
<dbReference type="InterPro" id="IPR014729">
    <property type="entry name" value="Rossmann-like_a/b/a_fold"/>
</dbReference>
<gene>
    <name evidence="15" type="primary">pgam-5</name>
    <name evidence="15" type="ORF">SNAT2548_LOCUS10948</name>
</gene>
<dbReference type="Proteomes" id="UP000604046">
    <property type="component" value="Unassembled WGS sequence"/>
</dbReference>
<feature type="domain" description="Glutamyl/glutaminyl-tRNA synthetase class Ib catalytic" evidence="12">
    <location>
        <begin position="326"/>
        <end position="383"/>
    </location>
</feature>
<dbReference type="InterPro" id="IPR051021">
    <property type="entry name" value="Mito_Ser/Thr_phosphatase"/>
</dbReference>
<sequence length="721" mass="80589">MATTPCRPRLHGRRHQLQRTALPVRTGQCETVKVLLVRRGKCTFVTKVRVAQEKGAHAVVVVDRETSSNTPEDIQSVVMADDGWGDTVQIPSMLVSKTEGQLLIDAAKQETVMVELDWNIPRGKVVHMDFWMSSGDRLANKFLEKFKPYAVALSEHLQFAPRYDIFKPDQGLGDSQLCVAVDSDSFCAPDPDGGGPVTGEDVVNEDLRRLCLWNVTARRGQATGALYSEAYWLYVVNFNHRCSVRAHDPGQRFGEVCSRRVMRDAGINDELNDHLAKVSYIGGGAGPLETFRMAGKGGGGASKDGGEKGKDQARLEGLLPGAEMGKVCTRFPPEPSGYLHIGHAKAAMINNHYARHYKGKLIVRFDDTNPSKEKMEFEESMIKEPLNGHASETGSRSVQLQPRMPFKQAHWMPVALAGGLGTAWGMLRNRGRPAECEDWWTDPENGSDASALWQRAWNPDWDGRAPPSGVEVKTSGQIRHLLFIRHGQYNVDDDANELTDLGREQAAKLGQRLLAERLGVKKDRYGEIKVRYRGIWVSTVIRARQTAEILSAYLPDVPLHEPEPLLAEGMPGVPHPPSLLPASYFPLKKADYWVESARLEAGFRKFVHRDVDHKRLAEKQAKRDKALKKELGEGYVPSLETNQDASESPKEPEHVYEIYVCHMNVIRYFVMRALQLPPEAWLRLRGDNTGVTEIIIHPNGRVGLARFADVGHLPIEMMTFH</sequence>
<dbReference type="Gene3D" id="3.50.30.30">
    <property type="match status" value="1"/>
</dbReference>
<keyword evidence="8 11" id="KW-0030">Aminoacyl-tRNA synthetase</keyword>
<accession>A0A812LGU4</accession>
<dbReference type="CDD" id="cd07067">
    <property type="entry name" value="HP_PGM_like"/>
    <property type="match status" value="1"/>
</dbReference>
<dbReference type="EMBL" id="CAJNDS010000946">
    <property type="protein sequence ID" value="CAE7241629.1"/>
    <property type="molecule type" value="Genomic_DNA"/>
</dbReference>
<dbReference type="InterPro" id="IPR020058">
    <property type="entry name" value="Glu/Gln-tRNA-synth_Ib_cat-dom"/>
</dbReference>
<evidence type="ECO:0000313" key="16">
    <source>
        <dbReference type="Proteomes" id="UP000604046"/>
    </source>
</evidence>
<evidence type="ECO:0000256" key="9">
    <source>
        <dbReference type="ARBA" id="ARBA00039765"/>
    </source>
</evidence>
<dbReference type="GO" id="GO:0090141">
    <property type="term" value="P:positive regulation of mitochondrial fission"/>
    <property type="evidence" value="ECO:0007669"/>
    <property type="project" value="TreeGrafter"/>
</dbReference>
<keyword evidence="5" id="KW-0378">Hydrolase</keyword>
<dbReference type="PROSITE" id="PS00178">
    <property type="entry name" value="AA_TRNA_LIGASE_I"/>
    <property type="match status" value="1"/>
</dbReference>
<dbReference type="InterPro" id="IPR029033">
    <property type="entry name" value="His_PPase_superfam"/>
</dbReference>
<keyword evidence="2" id="KW-0245">EGF-like domain</keyword>
<proteinExistence type="inferred from homology"/>
<dbReference type="Gene3D" id="3.40.50.620">
    <property type="entry name" value="HUPs"/>
    <property type="match status" value="1"/>
</dbReference>
<dbReference type="PRINTS" id="PR00987">
    <property type="entry name" value="TRNASYNTHGLU"/>
</dbReference>
<evidence type="ECO:0000256" key="11">
    <source>
        <dbReference type="RuleBase" id="RU363037"/>
    </source>
</evidence>
<dbReference type="GO" id="GO:0005739">
    <property type="term" value="C:mitochondrion"/>
    <property type="evidence" value="ECO:0007669"/>
    <property type="project" value="TreeGrafter"/>
</dbReference>
<dbReference type="Pfam" id="PF00300">
    <property type="entry name" value="His_Phos_1"/>
    <property type="match status" value="1"/>
</dbReference>
<evidence type="ECO:0000256" key="8">
    <source>
        <dbReference type="ARBA" id="ARBA00023146"/>
    </source>
</evidence>
<evidence type="ECO:0000256" key="10">
    <source>
        <dbReference type="ARBA" id="ARBA00040722"/>
    </source>
</evidence>
<dbReference type="Pfam" id="PF00749">
    <property type="entry name" value="tRNA-synt_1c"/>
    <property type="match status" value="1"/>
</dbReference>
<reference evidence="15" key="1">
    <citation type="submission" date="2021-02" db="EMBL/GenBank/DDBJ databases">
        <authorList>
            <person name="Dougan E. K."/>
            <person name="Rhodes N."/>
            <person name="Thang M."/>
            <person name="Chan C."/>
        </authorList>
    </citation>
    <scope>NUCLEOTIDE SEQUENCE</scope>
</reference>
<dbReference type="SMART" id="SM00855">
    <property type="entry name" value="PGAM"/>
    <property type="match status" value="1"/>
</dbReference>
<evidence type="ECO:0000256" key="3">
    <source>
        <dbReference type="ARBA" id="ARBA00022598"/>
    </source>
</evidence>
<dbReference type="OrthoDB" id="2118094at2759"/>
<dbReference type="AlphaFoldDB" id="A0A812LGU4"/>
<dbReference type="InterPro" id="IPR000924">
    <property type="entry name" value="Glu/Gln-tRNA-synth"/>
</dbReference>
<evidence type="ECO:0000259" key="13">
    <source>
        <dbReference type="Pfam" id="PF02225"/>
    </source>
</evidence>
<dbReference type="PANTHER" id="PTHR20935:SF0">
    <property type="entry name" value="SERINE_THREONINE-PROTEIN PHOSPHATASE PGAM5, MITOCHONDRIAL"/>
    <property type="match status" value="1"/>
</dbReference>
<dbReference type="InterPro" id="IPR003137">
    <property type="entry name" value="PA_domain"/>
</dbReference>
<protein>
    <recommendedName>
        <fullName evidence="9">Serine/threonine-protein phosphatase PGAM5, mitochondrial</fullName>
    </recommendedName>
    <alternativeName>
        <fullName evidence="10">Serine/threonine-protein phosphatase Pgam5, mitochondrial</fullName>
    </alternativeName>
</protein>
<dbReference type="GO" id="GO:0005524">
    <property type="term" value="F:ATP binding"/>
    <property type="evidence" value="ECO:0007669"/>
    <property type="project" value="UniProtKB-KW"/>
</dbReference>
<dbReference type="InterPro" id="IPR013078">
    <property type="entry name" value="His_Pase_superF_clade-1"/>
</dbReference>
<dbReference type="Pfam" id="PF02225">
    <property type="entry name" value="PA"/>
    <property type="match status" value="1"/>
</dbReference>
<evidence type="ECO:0000256" key="7">
    <source>
        <dbReference type="ARBA" id="ARBA00022840"/>
    </source>
</evidence>
<name>A0A812LGU4_9DINO</name>
<evidence type="ECO:0000259" key="14">
    <source>
        <dbReference type="Pfam" id="PF25011"/>
    </source>
</evidence>
<evidence type="ECO:0000256" key="2">
    <source>
        <dbReference type="ARBA" id="ARBA00022536"/>
    </source>
</evidence>
<dbReference type="SUPFAM" id="SSF52025">
    <property type="entry name" value="PA domain"/>
    <property type="match status" value="1"/>
</dbReference>
<evidence type="ECO:0000256" key="4">
    <source>
        <dbReference type="ARBA" id="ARBA00022741"/>
    </source>
</evidence>
<feature type="domain" description="PA" evidence="13">
    <location>
        <begin position="33"/>
        <end position="103"/>
    </location>
</feature>
<keyword evidence="4 11" id="KW-0547">Nucleotide-binding</keyword>
<dbReference type="Gene3D" id="3.40.50.1240">
    <property type="entry name" value="Phosphoglycerate mutase-like"/>
    <property type="match status" value="1"/>
</dbReference>
<feature type="domain" description="Vacuolar sorting receptor thioredoxin-like" evidence="14">
    <location>
        <begin position="126"/>
        <end position="269"/>
    </location>
</feature>
<dbReference type="SUPFAM" id="SSF53254">
    <property type="entry name" value="Phosphoglycerate mutase-like"/>
    <property type="match status" value="1"/>
</dbReference>
<dbReference type="InterPro" id="IPR046450">
    <property type="entry name" value="PA_dom_sf"/>
</dbReference>
<keyword evidence="11" id="KW-0648">Protein biosynthesis</keyword>
<comment type="similarity">
    <text evidence="1">Belongs to the phosphoglycerate mutase family. BPG-dependent PGAM subfamily.</text>
</comment>
<evidence type="ECO:0000256" key="5">
    <source>
        <dbReference type="ARBA" id="ARBA00022801"/>
    </source>
</evidence>
<keyword evidence="16" id="KW-1185">Reference proteome</keyword>
<dbReference type="InterPro" id="IPR056858">
    <property type="entry name" value="VSR_TRX"/>
</dbReference>
<keyword evidence="3 11" id="KW-0436">Ligase</keyword>
<comment type="similarity">
    <text evidence="11">Belongs to the class-I aminoacyl-tRNA synthetase family.</text>
</comment>
<dbReference type="PANTHER" id="PTHR20935">
    <property type="entry name" value="PHOSPHOGLYCERATE MUTASE-RELATED"/>
    <property type="match status" value="1"/>
</dbReference>
<dbReference type="InterPro" id="IPR001412">
    <property type="entry name" value="aa-tRNA-synth_I_CS"/>
</dbReference>
<evidence type="ECO:0000256" key="6">
    <source>
        <dbReference type="ARBA" id="ARBA00022837"/>
    </source>
</evidence>
<dbReference type="GO" id="GO:0006418">
    <property type="term" value="P:tRNA aminoacylation for protein translation"/>
    <property type="evidence" value="ECO:0007669"/>
    <property type="project" value="InterPro"/>
</dbReference>
<evidence type="ECO:0000256" key="1">
    <source>
        <dbReference type="ARBA" id="ARBA00006717"/>
    </source>
</evidence>
<evidence type="ECO:0000313" key="15">
    <source>
        <dbReference type="EMBL" id="CAE7241629.1"/>
    </source>
</evidence>
<comment type="caution">
    <text evidence="15">The sequence shown here is derived from an EMBL/GenBank/DDBJ whole genome shotgun (WGS) entry which is preliminary data.</text>
</comment>
<evidence type="ECO:0000259" key="12">
    <source>
        <dbReference type="Pfam" id="PF00749"/>
    </source>
</evidence>
<dbReference type="GO" id="GO:0004812">
    <property type="term" value="F:aminoacyl-tRNA ligase activity"/>
    <property type="evidence" value="ECO:0007669"/>
    <property type="project" value="UniProtKB-KW"/>
</dbReference>
<dbReference type="GO" id="GO:0004722">
    <property type="term" value="F:protein serine/threonine phosphatase activity"/>
    <property type="evidence" value="ECO:0007669"/>
    <property type="project" value="TreeGrafter"/>
</dbReference>
<organism evidence="15 16">
    <name type="scientific">Symbiodinium natans</name>
    <dbReference type="NCBI Taxonomy" id="878477"/>
    <lineage>
        <taxon>Eukaryota</taxon>
        <taxon>Sar</taxon>
        <taxon>Alveolata</taxon>
        <taxon>Dinophyceae</taxon>
        <taxon>Suessiales</taxon>
        <taxon>Symbiodiniaceae</taxon>
        <taxon>Symbiodinium</taxon>
    </lineage>
</organism>
<keyword evidence="7 11" id="KW-0067">ATP-binding</keyword>